<feature type="compositionally biased region" description="Pro residues" evidence="1">
    <location>
        <begin position="731"/>
        <end position="740"/>
    </location>
</feature>
<dbReference type="PRINTS" id="PR00834">
    <property type="entry name" value="PROTEASES2C"/>
</dbReference>
<keyword evidence="2" id="KW-0812">Transmembrane</keyword>
<feature type="compositionally biased region" description="Polar residues" evidence="1">
    <location>
        <begin position="360"/>
        <end position="370"/>
    </location>
</feature>
<dbReference type="AlphaFoldDB" id="A0A225DRC8"/>
<organism evidence="3 4">
    <name type="scientific">Fimbriiglobus ruber</name>
    <dbReference type="NCBI Taxonomy" id="1908690"/>
    <lineage>
        <taxon>Bacteria</taxon>
        <taxon>Pseudomonadati</taxon>
        <taxon>Planctomycetota</taxon>
        <taxon>Planctomycetia</taxon>
        <taxon>Gemmatales</taxon>
        <taxon>Gemmataceae</taxon>
        <taxon>Fimbriiglobus</taxon>
    </lineage>
</organism>
<evidence type="ECO:0000313" key="3">
    <source>
        <dbReference type="EMBL" id="OWK43952.1"/>
    </source>
</evidence>
<feature type="region of interest" description="Disordered" evidence="1">
    <location>
        <begin position="625"/>
        <end position="652"/>
    </location>
</feature>
<gene>
    <name evidence="3" type="ORF">FRUB_03551</name>
</gene>
<dbReference type="GO" id="GO:0004252">
    <property type="term" value="F:serine-type endopeptidase activity"/>
    <property type="evidence" value="ECO:0007669"/>
    <property type="project" value="InterPro"/>
</dbReference>
<dbReference type="SUPFAM" id="SSF50494">
    <property type="entry name" value="Trypsin-like serine proteases"/>
    <property type="match status" value="1"/>
</dbReference>
<dbReference type="Pfam" id="PF13365">
    <property type="entry name" value="Trypsin_2"/>
    <property type="match status" value="1"/>
</dbReference>
<keyword evidence="2" id="KW-1133">Transmembrane helix</keyword>
<name>A0A225DRC8_9BACT</name>
<evidence type="ECO:0000256" key="1">
    <source>
        <dbReference type="SAM" id="MobiDB-lite"/>
    </source>
</evidence>
<feature type="region of interest" description="Disordered" evidence="1">
    <location>
        <begin position="360"/>
        <end position="380"/>
    </location>
</feature>
<proteinExistence type="predicted"/>
<dbReference type="PANTHER" id="PTHR43019">
    <property type="entry name" value="SERINE ENDOPROTEASE DEGS"/>
    <property type="match status" value="1"/>
</dbReference>
<feature type="transmembrane region" description="Helical" evidence="2">
    <location>
        <begin position="662"/>
        <end position="684"/>
    </location>
</feature>
<feature type="compositionally biased region" description="Basic and acidic residues" evidence="1">
    <location>
        <begin position="690"/>
        <end position="714"/>
    </location>
</feature>
<feature type="region of interest" description="Disordered" evidence="1">
    <location>
        <begin position="690"/>
        <end position="746"/>
    </location>
</feature>
<sequence length="746" mass="77744">MTGTRRRSILQLLSVLAATLVIAGLWPASSLGQGLSAEQVKKLKAATVFVKVQAGIATVTGSGFIVRAEDKTAYVITNLHVVDIPIAPAPGQTPQTVKRSVDVVLHSGTADERIATADIAAYDPTRDLAVLRISGIADLPAPIDPNDSPKLLETMPVFVCGFPFGQRLGTQKNPEISIGPASVSSIRTGPGGQVAMVQLNGALNPGNSGGPVVTAEGQLVGVAVATIKGAGIGFAIPQHEVASMLKGRAGPIRLVPAGTDYALDVLIIDPLQIVKSAAVLVRPVDGDLPPRPGPDGPTAMPDAKRVPLPIQAATSSGRAPVKLADDGKRALWVQVELTTSAGKVLSAPAEVKLGDVQRPATTNRADSPFTSGPMLPAPTDRLPAKGADTDLVDLNRNPEGFAGKAVEFDALTSCGLKARDDGYELELMAESLKPPSSLRVVVPKDIGLQLSDLGVTPEDTFAIRVKGDVRKPVRGDVRHTVEVRQVQFVDSDGKATATMKPETAPPAGPPTLAAVNRFPDKFQGKPLVLEAIYTGIGFAGSGFEVKIVNDNNVKPLNLDLFTSKTVGSRAEDEIPRGPQLARLSCTIERVSAKTGHGIVGVNKIEILDSRTGKVAKTLAADDKIIYPYEPPPRPPAAPKPAAAAAEDEADEPVAAKGTPWRLIAMIVGGLAVLLIGGCVVGLVVMSLRRGKGDAEVEDTRTGRRADASRGEPEPAPRPVARPNPRARQKPPAGPGNPPDAFPGFGE</sequence>
<keyword evidence="4" id="KW-1185">Reference proteome</keyword>
<keyword evidence="3" id="KW-0378">Hydrolase</keyword>
<evidence type="ECO:0000256" key="2">
    <source>
        <dbReference type="SAM" id="Phobius"/>
    </source>
</evidence>
<dbReference type="OrthoDB" id="292309at2"/>
<accession>A0A225DRC8</accession>
<dbReference type="InterPro" id="IPR009003">
    <property type="entry name" value="Peptidase_S1_PA"/>
</dbReference>
<evidence type="ECO:0000313" key="4">
    <source>
        <dbReference type="Proteomes" id="UP000214646"/>
    </source>
</evidence>
<reference evidence="4" key="1">
    <citation type="submission" date="2017-06" db="EMBL/GenBank/DDBJ databases">
        <title>Genome analysis of Fimbriiglobus ruber SP5, the first member of the order Planctomycetales with confirmed chitinolytic capability.</title>
        <authorList>
            <person name="Ravin N.V."/>
            <person name="Rakitin A.L."/>
            <person name="Ivanova A.A."/>
            <person name="Beletsky A.V."/>
            <person name="Kulichevskaya I.S."/>
            <person name="Mardanov A.V."/>
            <person name="Dedysh S.N."/>
        </authorList>
    </citation>
    <scope>NUCLEOTIDE SEQUENCE [LARGE SCALE GENOMIC DNA]</scope>
    <source>
        <strain evidence="4">SP5</strain>
    </source>
</reference>
<feature type="compositionally biased region" description="Pro residues" evidence="1">
    <location>
        <begin position="628"/>
        <end position="638"/>
    </location>
</feature>
<dbReference type="InterPro" id="IPR001940">
    <property type="entry name" value="Peptidase_S1C"/>
</dbReference>
<protein>
    <submittedName>
        <fullName evidence="3">Serine protease</fullName>
    </submittedName>
</protein>
<dbReference type="GO" id="GO:0006508">
    <property type="term" value="P:proteolysis"/>
    <property type="evidence" value="ECO:0007669"/>
    <property type="project" value="UniProtKB-KW"/>
</dbReference>
<dbReference type="Proteomes" id="UP000214646">
    <property type="component" value="Unassembled WGS sequence"/>
</dbReference>
<dbReference type="PANTHER" id="PTHR43019:SF23">
    <property type="entry name" value="PROTEASE DO-LIKE 5, CHLOROPLASTIC"/>
    <property type="match status" value="1"/>
</dbReference>
<keyword evidence="2" id="KW-0472">Membrane</keyword>
<dbReference type="EMBL" id="NIDE01000004">
    <property type="protein sequence ID" value="OWK43952.1"/>
    <property type="molecule type" value="Genomic_DNA"/>
</dbReference>
<keyword evidence="3" id="KW-0645">Protease</keyword>
<dbReference type="Gene3D" id="2.40.10.120">
    <property type="match status" value="1"/>
</dbReference>
<dbReference type="RefSeq" id="WP_088254733.1">
    <property type="nucleotide sequence ID" value="NZ_NIDE01000004.1"/>
</dbReference>
<comment type="caution">
    <text evidence="3">The sequence shown here is derived from an EMBL/GenBank/DDBJ whole genome shotgun (WGS) entry which is preliminary data.</text>
</comment>